<comment type="caution">
    <text evidence="2">The sequence shown here is derived from an EMBL/GenBank/DDBJ whole genome shotgun (WGS) entry which is preliminary data.</text>
</comment>
<keyword evidence="1" id="KW-1133">Transmembrane helix</keyword>
<accession>A0A8E2B8K1</accession>
<reference evidence="2 3" key="1">
    <citation type="submission" date="2020-08" db="EMBL/GenBank/DDBJ databases">
        <title>Amycolatopsis echigonensis JCM 21831.</title>
        <authorList>
            <person name="Tedsree N."/>
            <person name="Kuncharoen N."/>
            <person name="Likhitwitayawuid K."/>
            <person name="Tanasupawat S."/>
        </authorList>
    </citation>
    <scope>NUCLEOTIDE SEQUENCE [LARGE SCALE GENOMIC DNA]</scope>
    <source>
        <strain evidence="2 3">JCM 21831</strain>
    </source>
</reference>
<dbReference type="RefSeq" id="WP_183126669.1">
    <property type="nucleotide sequence ID" value="NZ_JACJHR010000091.1"/>
</dbReference>
<organism evidence="2 3">
    <name type="scientific">Amycolatopsis echigonensis</name>
    <dbReference type="NCBI Taxonomy" id="2576905"/>
    <lineage>
        <taxon>Bacteria</taxon>
        <taxon>Bacillati</taxon>
        <taxon>Actinomycetota</taxon>
        <taxon>Actinomycetes</taxon>
        <taxon>Pseudonocardiales</taxon>
        <taxon>Pseudonocardiaceae</taxon>
        <taxon>Amycolatopsis</taxon>
    </lineage>
</organism>
<keyword evidence="1" id="KW-0812">Transmembrane</keyword>
<evidence type="ECO:0000313" key="2">
    <source>
        <dbReference type="EMBL" id="MBB2505111.1"/>
    </source>
</evidence>
<gene>
    <name evidence="2" type="ORF">H5411_39010</name>
</gene>
<name>A0A8E2B8K1_9PSEU</name>
<evidence type="ECO:0000313" key="3">
    <source>
        <dbReference type="Proteomes" id="UP000550260"/>
    </source>
</evidence>
<feature type="transmembrane region" description="Helical" evidence="1">
    <location>
        <begin position="37"/>
        <end position="58"/>
    </location>
</feature>
<protein>
    <submittedName>
        <fullName evidence="2">Uncharacterized protein</fullName>
    </submittedName>
</protein>
<dbReference type="AlphaFoldDB" id="A0A8E2B8K1"/>
<dbReference type="Proteomes" id="UP000550260">
    <property type="component" value="Unassembled WGS sequence"/>
</dbReference>
<evidence type="ECO:0000256" key="1">
    <source>
        <dbReference type="SAM" id="Phobius"/>
    </source>
</evidence>
<sequence length="68" mass="7341">MPRFVLTFCLFAHGLLSARLKEFRRDPERGDENITKALYAALAVGIATLIAGAITAYVNGKIPLIGGH</sequence>
<dbReference type="EMBL" id="JACJHR010000091">
    <property type="protein sequence ID" value="MBB2505111.1"/>
    <property type="molecule type" value="Genomic_DNA"/>
</dbReference>
<keyword evidence="1" id="KW-0472">Membrane</keyword>
<proteinExistence type="predicted"/>